<sequence>MPSYLITGAGRGLGYAFLKQLAADPDNIIIGMVRNKGAAAQKLKNDGVSNVHLVDGDITSLRELSSAVEEVARITNGSLDVLVNNAAYVSDKTRAKTLLDSSDEELEEDLMRSFQVNVVGVAHTIRAFLPLLRAGRLKKVITISTGIADIDMIREAGLAVAGPYGISKAATNALVAKFHAAIGVSEGVLFLAISPGFVDTSEEGSTPEKAKGRALMAAKFRRFAPDMVDMTPSQSVEMVLRVVQDATVETHGGMFVSHFGTKQWL</sequence>
<accession>A0ABR0ENY8</accession>
<dbReference type="EMBL" id="JAXOVC010000004">
    <property type="protein sequence ID" value="KAK4503182.1"/>
    <property type="molecule type" value="Genomic_DNA"/>
</dbReference>
<evidence type="ECO:0000313" key="3">
    <source>
        <dbReference type="Proteomes" id="UP001305779"/>
    </source>
</evidence>
<gene>
    <name evidence="2" type="ORF">PRZ48_006610</name>
</gene>
<dbReference type="PROSITE" id="PS00061">
    <property type="entry name" value="ADH_SHORT"/>
    <property type="match status" value="1"/>
</dbReference>
<dbReference type="InterPro" id="IPR036291">
    <property type="entry name" value="NAD(P)-bd_dom_sf"/>
</dbReference>
<keyword evidence="1" id="KW-0521">NADP</keyword>
<dbReference type="InterPro" id="IPR020904">
    <property type="entry name" value="Sc_DH/Rdtase_CS"/>
</dbReference>
<proteinExistence type="predicted"/>
<protein>
    <recommendedName>
        <fullName evidence="4">NAD(P)-binding protein</fullName>
    </recommendedName>
</protein>
<dbReference type="Gene3D" id="3.40.50.720">
    <property type="entry name" value="NAD(P)-binding Rossmann-like Domain"/>
    <property type="match status" value="1"/>
</dbReference>
<evidence type="ECO:0008006" key="4">
    <source>
        <dbReference type="Google" id="ProtNLM"/>
    </source>
</evidence>
<dbReference type="PANTHER" id="PTHR45458">
    <property type="entry name" value="SHORT-CHAIN DEHYDROGENASE/REDUCTASE SDR"/>
    <property type="match status" value="1"/>
</dbReference>
<name>A0ABR0ENY8_ZASCE</name>
<dbReference type="Proteomes" id="UP001305779">
    <property type="component" value="Unassembled WGS sequence"/>
</dbReference>
<dbReference type="InterPro" id="IPR002347">
    <property type="entry name" value="SDR_fam"/>
</dbReference>
<comment type="caution">
    <text evidence="2">The sequence shown here is derived from an EMBL/GenBank/DDBJ whole genome shotgun (WGS) entry which is preliminary data.</text>
</comment>
<dbReference type="Pfam" id="PF00106">
    <property type="entry name" value="adh_short"/>
    <property type="match status" value="1"/>
</dbReference>
<keyword evidence="3" id="KW-1185">Reference proteome</keyword>
<dbReference type="SUPFAM" id="SSF51735">
    <property type="entry name" value="NAD(P)-binding Rossmann-fold domains"/>
    <property type="match status" value="1"/>
</dbReference>
<dbReference type="InterPro" id="IPR052184">
    <property type="entry name" value="SDR_enzymes"/>
</dbReference>
<evidence type="ECO:0000256" key="1">
    <source>
        <dbReference type="ARBA" id="ARBA00022857"/>
    </source>
</evidence>
<evidence type="ECO:0000313" key="2">
    <source>
        <dbReference type="EMBL" id="KAK4503182.1"/>
    </source>
</evidence>
<organism evidence="2 3">
    <name type="scientific">Zasmidium cellare</name>
    <name type="common">Wine cellar mold</name>
    <name type="synonym">Racodium cellare</name>
    <dbReference type="NCBI Taxonomy" id="395010"/>
    <lineage>
        <taxon>Eukaryota</taxon>
        <taxon>Fungi</taxon>
        <taxon>Dikarya</taxon>
        <taxon>Ascomycota</taxon>
        <taxon>Pezizomycotina</taxon>
        <taxon>Dothideomycetes</taxon>
        <taxon>Dothideomycetidae</taxon>
        <taxon>Mycosphaerellales</taxon>
        <taxon>Mycosphaerellaceae</taxon>
        <taxon>Zasmidium</taxon>
    </lineage>
</organism>
<dbReference type="PANTHER" id="PTHR45458:SF3">
    <property type="entry name" value="CHAIN DEHYDROGENASE (ATSC), PUTATIVE-RELATED"/>
    <property type="match status" value="1"/>
</dbReference>
<reference evidence="2 3" key="1">
    <citation type="journal article" date="2023" name="G3 (Bethesda)">
        <title>A chromosome-level genome assembly of Zasmidium syzygii isolated from banana leaves.</title>
        <authorList>
            <person name="van Westerhoven A.C."/>
            <person name="Mehrabi R."/>
            <person name="Talebi R."/>
            <person name="Steentjes M.B.F."/>
            <person name="Corcolon B."/>
            <person name="Chong P.A."/>
            <person name="Kema G.H.J."/>
            <person name="Seidl M.F."/>
        </authorList>
    </citation>
    <scope>NUCLEOTIDE SEQUENCE [LARGE SCALE GENOMIC DNA]</scope>
    <source>
        <strain evidence="2 3">P124</strain>
    </source>
</reference>
<dbReference type="PRINTS" id="PR00081">
    <property type="entry name" value="GDHRDH"/>
</dbReference>